<evidence type="ECO:0000256" key="2">
    <source>
        <dbReference type="ARBA" id="ARBA00023235"/>
    </source>
</evidence>
<dbReference type="InterPro" id="IPR010819">
    <property type="entry name" value="AGE/CE"/>
</dbReference>
<gene>
    <name evidence="3" type="ORF">A6A03_14595</name>
</gene>
<evidence type="ECO:0000256" key="1">
    <source>
        <dbReference type="ARBA" id="ARBA00008558"/>
    </source>
</evidence>
<dbReference type="Pfam" id="PF07221">
    <property type="entry name" value="GlcNAc_2-epim"/>
    <property type="match status" value="1"/>
</dbReference>
<keyword evidence="4" id="KW-1185">Reference proteome</keyword>
<evidence type="ECO:0000313" key="4">
    <source>
        <dbReference type="Proteomes" id="UP000078287"/>
    </source>
</evidence>
<comment type="similarity">
    <text evidence="1">Belongs to the N-acylglucosamine 2-epimerase family.</text>
</comment>
<dbReference type="GO" id="GO:0005975">
    <property type="term" value="P:carbohydrate metabolic process"/>
    <property type="evidence" value="ECO:0007669"/>
    <property type="project" value="InterPro"/>
</dbReference>
<dbReference type="GO" id="GO:0016853">
    <property type="term" value="F:isomerase activity"/>
    <property type="evidence" value="ECO:0007669"/>
    <property type="project" value="UniProtKB-KW"/>
</dbReference>
<dbReference type="PANTHER" id="PTHR15108">
    <property type="entry name" value="N-ACYLGLUCOSAMINE-2-EPIMERASE"/>
    <property type="match status" value="1"/>
</dbReference>
<dbReference type="AlphaFoldDB" id="A0A178MAD2"/>
<dbReference type="Proteomes" id="UP000078287">
    <property type="component" value="Unassembled WGS sequence"/>
</dbReference>
<dbReference type="FunFam" id="1.50.10.10:FF:000021">
    <property type="entry name" value="N-acylglucosamine 2-epimerase"/>
    <property type="match status" value="1"/>
</dbReference>
<dbReference type="SUPFAM" id="SSF48208">
    <property type="entry name" value="Six-hairpin glycosidases"/>
    <property type="match status" value="1"/>
</dbReference>
<dbReference type="STRING" id="1707952.A6A03_14595"/>
<organism evidence="3 4">
    <name type="scientific">Chloroflexus islandicus</name>
    <dbReference type="NCBI Taxonomy" id="1707952"/>
    <lineage>
        <taxon>Bacteria</taxon>
        <taxon>Bacillati</taxon>
        <taxon>Chloroflexota</taxon>
        <taxon>Chloroflexia</taxon>
        <taxon>Chloroflexales</taxon>
        <taxon>Chloroflexineae</taxon>
        <taxon>Chloroflexaceae</taxon>
        <taxon>Chloroflexus</taxon>
    </lineage>
</organism>
<dbReference type="Gene3D" id="1.50.10.10">
    <property type="match status" value="1"/>
</dbReference>
<dbReference type="InterPro" id="IPR012341">
    <property type="entry name" value="6hp_glycosidase-like_sf"/>
</dbReference>
<dbReference type="EMBL" id="LWQS01000054">
    <property type="protein sequence ID" value="OAN45496.1"/>
    <property type="molecule type" value="Genomic_DNA"/>
</dbReference>
<evidence type="ECO:0000313" key="3">
    <source>
        <dbReference type="EMBL" id="OAN45496.1"/>
    </source>
</evidence>
<accession>A0A178MAD2</accession>
<reference evidence="3 4" key="1">
    <citation type="submission" date="2016-04" db="EMBL/GenBank/DDBJ databases">
        <title>Chloroflexus islandicus sp. nov., a thermophilic filamentous anoxygenic phototrophic bacterium from geyser Strokkur (Iceland).</title>
        <authorList>
            <person name="Gaisin V.A."/>
            <person name="Kalashnikov A.M."/>
            <person name="Sukhacheva M.V."/>
            <person name="Grouzdev D.S."/>
            <person name="Ivanov T.M."/>
            <person name="Kuznetsov B."/>
            <person name="Gorlenko V.M."/>
        </authorList>
    </citation>
    <scope>NUCLEOTIDE SEQUENCE [LARGE SCALE GENOMIC DNA]</scope>
    <source>
        <strain evidence="4">isl-2</strain>
    </source>
</reference>
<keyword evidence="2" id="KW-0413">Isomerase</keyword>
<proteinExistence type="inferred from homology"/>
<name>A0A178MAD2_9CHLR</name>
<comment type="caution">
    <text evidence="3">The sequence shown here is derived from an EMBL/GenBank/DDBJ whole genome shotgun (WGS) entry which is preliminary data.</text>
</comment>
<sequence length="389" mass="43909">MLEAYAARYRAELAERVIPFWLRHSLDHEYGGYFSALDRDGTVYDTRKYVWLQGRAVWMFSRLYNEFAPDPAFLAAARLGVEFLRRYARDEQGRVYFSLTRDGRPVFMQRKPYAAVFYQMGLAEYARATGDAACLAEAAEVFEAIRRWIADPALLGRPALPGAPAVSQLADLLVVGLMALDMAALTGDPRYDAAIAETIAGVARHFDPDRHIYRERVSRDGTPLPDDPDSRLFNPGHSIETAWIMLHMLERQPDPALRAQALAAIRGSLTLGWDAQYGGILYFVDLAGRPTLQLEATMKLWWPHAEAIYALVLAATLTGDRQWLEWLERIDAYTFRHFVDPVYGEWFGYCDRQGELALTSKGGNYKGFFHVPRALLFSIQAIERAGGAA</sequence>
<dbReference type="OrthoDB" id="5141876at2"/>
<protein>
    <submittedName>
        <fullName evidence="3">N-acylglucosamine 2-epimerase</fullName>
    </submittedName>
</protein>
<dbReference type="RefSeq" id="WP_066787573.1">
    <property type="nucleotide sequence ID" value="NZ_LWQS01000054.1"/>
</dbReference>
<dbReference type="InterPro" id="IPR008928">
    <property type="entry name" value="6-hairpin_glycosidase_sf"/>
</dbReference>